<protein>
    <submittedName>
        <fullName evidence="1">Uncharacterized protein</fullName>
    </submittedName>
</protein>
<evidence type="ECO:0000313" key="2">
    <source>
        <dbReference type="Proteomes" id="UP001589610"/>
    </source>
</evidence>
<keyword evidence="2" id="KW-1185">Reference proteome</keyword>
<dbReference type="Proteomes" id="UP001589610">
    <property type="component" value="Unassembled WGS sequence"/>
</dbReference>
<accession>A0ABV5TQ46</accession>
<dbReference type="RefSeq" id="WP_344747699.1">
    <property type="nucleotide sequence ID" value="NZ_BAAAWW010000136.1"/>
</dbReference>
<gene>
    <name evidence="1" type="ORF">ACFFRH_37740</name>
</gene>
<organism evidence="1 2">
    <name type="scientific">Streptosporangium vulgare</name>
    <dbReference type="NCBI Taxonomy" id="46190"/>
    <lineage>
        <taxon>Bacteria</taxon>
        <taxon>Bacillati</taxon>
        <taxon>Actinomycetota</taxon>
        <taxon>Actinomycetes</taxon>
        <taxon>Streptosporangiales</taxon>
        <taxon>Streptosporangiaceae</taxon>
        <taxon>Streptosporangium</taxon>
    </lineage>
</organism>
<dbReference type="EMBL" id="JBHMBS010000031">
    <property type="protein sequence ID" value="MFB9681254.1"/>
    <property type="molecule type" value="Genomic_DNA"/>
</dbReference>
<reference evidence="1 2" key="1">
    <citation type="submission" date="2024-09" db="EMBL/GenBank/DDBJ databases">
        <authorList>
            <person name="Sun Q."/>
            <person name="Mori K."/>
        </authorList>
    </citation>
    <scope>NUCLEOTIDE SEQUENCE [LARGE SCALE GENOMIC DNA]</scope>
    <source>
        <strain evidence="1 2">JCM 3028</strain>
    </source>
</reference>
<sequence length="91" mass="9835">MTDPRLPDVLLTRGHRSEHTTAAMNLRRALTEVQRLTDVLAAALDTDPATAMLSGDGRALVHYAGEAASFAAELEMANRLAFLLPTTTEED</sequence>
<proteinExistence type="predicted"/>
<comment type="caution">
    <text evidence="1">The sequence shown here is derived from an EMBL/GenBank/DDBJ whole genome shotgun (WGS) entry which is preliminary data.</text>
</comment>
<name>A0ABV5TQ46_9ACTN</name>
<evidence type="ECO:0000313" key="1">
    <source>
        <dbReference type="EMBL" id="MFB9681254.1"/>
    </source>
</evidence>